<gene>
    <name evidence="2" type="ORF">VFH_V180320</name>
</gene>
<evidence type="ECO:0000313" key="2">
    <source>
        <dbReference type="EMBL" id="CAI8615467.1"/>
    </source>
</evidence>
<feature type="transmembrane region" description="Helical" evidence="1">
    <location>
        <begin position="170"/>
        <end position="187"/>
    </location>
</feature>
<organism evidence="2 3">
    <name type="scientific">Vicia faba</name>
    <name type="common">Broad bean</name>
    <name type="synonym">Faba vulgaris</name>
    <dbReference type="NCBI Taxonomy" id="3906"/>
    <lineage>
        <taxon>Eukaryota</taxon>
        <taxon>Viridiplantae</taxon>
        <taxon>Streptophyta</taxon>
        <taxon>Embryophyta</taxon>
        <taxon>Tracheophyta</taxon>
        <taxon>Spermatophyta</taxon>
        <taxon>Magnoliopsida</taxon>
        <taxon>eudicotyledons</taxon>
        <taxon>Gunneridae</taxon>
        <taxon>Pentapetalae</taxon>
        <taxon>rosids</taxon>
        <taxon>fabids</taxon>
        <taxon>Fabales</taxon>
        <taxon>Fabaceae</taxon>
        <taxon>Papilionoideae</taxon>
        <taxon>50 kb inversion clade</taxon>
        <taxon>NPAAA clade</taxon>
        <taxon>Hologalegina</taxon>
        <taxon>IRL clade</taxon>
        <taxon>Fabeae</taxon>
        <taxon>Vicia</taxon>
    </lineage>
</organism>
<dbReference type="Proteomes" id="UP001157006">
    <property type="component" value="Chromosome 5"/>
</dbReference>
<evidence type="ECO:0000313" key="3">
    <source>
        <dbReference type="Proteomes" id="UP001157006"/>
    </source>
</evidence>
<sequence length="188" mass="21494">MATYMPERVMCQFGYTQTIPQGPVVSAPPLVKGRDMNALFDDYENHLVPDEAQSTIAPDDWSYADCYIIWFFRVSHPYLVQDAPGNPPRPSHQEILEKEQTQTDHATDVLPRCRRIMEIVQTSIDGSLFPDGSDVRVILDTIMAEAWGALQHKRQQRNAEKGDGSTHSPPYPIVFSVVYVFWFFIVFE</sequence>
<keyword evidence="3" id="KW-1185">Reference proteome</keyword>
<dbReference type="AlphaFoldDB" id="A0AAV1B402"/>
<name>A0AAV1B402_VICFA</name>
<proteinExistence type="predicted"/>
<evidence type="ECO:0000256" key="1">
    <source>
        <dbReference type="SAM" id="Phobius"/>
    </source>
</evidence>
<keyword evidence="1" id="KW-0472">Membrane</keyword>
<dbReference type="EMBL" id="OX451740">
    <property type="protein sequence ID" value="CAI8615467.1"/>
    <property type="molecule type" value="Genomic_DNA"/>
</dbReference>
<keyword evidence="1" id="KW-0812">Transmembrane</keyword>
<keyword evidence="1" id="KW-1133">Transmembrane helix</keyword>
<accession>A0AAV1B402</accession>
<protein>
    <submittedName>
        <fullName evidence="2">Uncharacterized protein</fullName>
    </submittedName>
</protein>
<reference evidence="2 3" key="1">
    <citation type="submission" date="2023-01" db="EMBL/GenBank/DDBJ databases">
        <authorList>
            <person name="Kreplak J."/>
        </authorList>
    </citation>
    <scope>NUCLEOTIDE SEQUENCE [LARGE SCALE GENOMIC DNA]</scope>
</reference>